<organism evidence="2 3">
    <name type="scientific">Dryococelus australis</name>
    <dbReference type="NCBI Taxonomy" id="614101"/>
    <lineage>
        <taxon>Eukaryota</taxon>
        <taxon>Metazoa</taxon>
        <taxon>Ecdysozoa</taxon>
        <taxon>Arthropoda</taxon>
        <taxon>Hexapoda</taxon>
        <taxon>Insecta</taxon>
        <taxon>Pterygota</taxon>
        <taxon>Neoptera</taxon>
        <taxon>Polyneoptera</taxon>
        <taxon>Phasmatodea</taxon>
        <taxon>Verophasmatodea</taxon>
        <taxon>Anareolatae</taxon>
        <taxon>Phasmatidae</taxon>
        <taxon>Eurycanthinae</taxon>
        <taxon>Dryococelus</taxon>
    </lineage>
</organism>
<gene>
    <name evidence="2" type="ORF">PR048_000408</name>
</gene>
<feature type="region of interest" description="Disordered" evidence="1">
    <location>
        <begin position="50"/>
        <end position="75"/>
    </location>
</feature>
<dbReference type="Proteomes" id="UP001159363">
    <property type="component" value="Chromosome 1"/>
</dbReference>
<dbReference type="EMBL" id="JARBHB010000001">
    <property type="protein sequence ID" value="KAJ8895083.1"/>
    <property type="molecule type" value="Genomic_DNA"/>
</dbReference>
<evidence type="ECO:0000256" key="1">
    <source>
        <dbReference type="SAM" id="MobiDB-lite"/>
    </source>
</evidence>
<protein>
    <submittedName>
        <fullName evidence="2">Uncharacterized protein</fullName>
    </submittedName>
</protein>
<reference evidence="2 3" key="1">
    <citation type="submission" date="2023-02" db="EMBL/GenBank/DDBJ databases">
        <title>LHISI_Scaffold_Assembly.</title>
        <authorList>
            <person name="Stuart O.P."/>
            <person name="Cleave R."/>
            <person name="Magrath M.J.L."/>
            <person name="Mikheyev A.S."/>
        </authorList>
    </citation>
    <scope>NUCLEOTIDE SEQUENCE [LARGE SCALE GENOMIC DNA]</scope>
    <source>
        <strain evidence="2">Daus_M_001</strain>
        <tissue evidence="2">Leg muscle</tissue>
    </source>
</reference>
<accession>A0ABQ9IEH9</accession>
<sequence length="306" mass="32911">MCWKAAGKWEIPGKTRRPTASSSAIPTYRRPEMEEIHCLEWATRAYSPGALGRAHPRPQDTTPTTFPAATSGPLESRSEGAIRATLTRTPSASSLLRAKACSVSALNYSKPGSLKLQQRVAKEGPTTVSPPPADHRGQLGLNNAPIYASTSRDAASFHVRPAPGEDRRVGVPCLSPLTGPQDYTASGIKFKNPGSIPGEFVPRIFACGNLAGVSFVCIPFRPPFRSVAAPYSPHFSLIASQDLAVKSRPHHFSHSLIRLTLMRAMSLSSPTPTLKFGCRNTSRTLRSSLPVASEMLPTRVSMAEAL</sequence>
<proteinExistence type="predicted"/>
<evidence type="ECO:0000313" key="2">
    <source>
        <dbReference type="EMBL" id="KAJ8895083.1"/>
    </source>
</evidence>
<comment type="caution">
    <text evidence="2">The sequence shown here is derived from an EMBL/GenBank/DDBJ whole genome shotgun (WGS) entry which is preliminary data.</text>
</comment>
<name>A0ABQ9IEH9_9NEOP</name>
<keyword evidence="3" id="KW-1185">Reference proteome</keyword>
<feature type="compositionally biased region" description="Polar residues" evidence="1">
    <location>
        <begin position="59"/>
        <end position="68"/>
    </location>
</feature>
<evidence type="ECO:0000313" key="3">
    <source>
        <dbReference type="Proteomes" id="UP001159363"/>
    </source>
</evidence>